<evidence type="ECO:0000256" key="2">
    <source>
        <dbReference type="ARBA" id="ARBA00022692"/>
    </source>
</evidence>
<reference evidence="7 8" key="1">
    <citation type="submission" date="2019-03" db="EMBL/GenBank/DDBJ databases">
        <title>Genomic Encyclopedia of Type Strains, Phase IV (KMG-IV): sequencing the most valuable type-strain genomes for metagenomic binning, comparative biology and taxonomic classification.</title>
        <authorList>
            <person name="Goeker M."/>
        </authorList>
    </citation>
    <scope>NUCLEOTIDE SEQUENCE [LARGE SCALE GENOMIC DNA]</scope>
    <source>
        <strain evidence="7 8">DSM 45361</strain>
    </source>
</reference>
<evidence type="ECO:0000313" key="8">
    <source>
        <dbReference type="Proteomes" id="UP000295444"/>
    </source>
</evidence>
<feature type="domain" description="Major facilitator superfamily (MFS) profile" evidence="6">
    <location>
        <begin position="7"/>
        <end position="456"/>
    </location>
</feature>
<dbReference type="Proteomes" id="UP000295444">
    <property type="component" value="Unassembled WGS sequence"/>
</dbReference>
<protein>
    <submittedName>
        <fullName evidence="7">Putative MFS family arabinose efflux permease</fullName>
    </submittedName>
</protein>
<feature type="transmembrane region" description="Helical" evidence="5">
    <location>
        <begin position="131"/>
        <end position="154"/>
    </location>
</feature>
<dbReference type="InterPro" id="IPR036259">
    <property type="entry name" value="MFS_trans_sf"/>
</dbReference>
<dbReference type="AlphaFoldDB" id="A0A4R6SF99"/>
<dbReference type="InterPro" id="IPR020846">
    <property type="entry name" value="MFS_dom"/>
</dbReference>
<dbReference type="Gene3D" id="1.20.1250.20">
    <property type="entry name" value="MFS general substrate transporter like domains"/>
    <property type="match status" value="1"/>
</dbReference>
<sequence>MSAHRTVVLATMAAAFIAMMDSSIINVAVYSIGSDLRASLPQMGMMISGYVLFYGLFLVTGGRLGDIHGHRRLFLVGLSAFTLVSAACSVAPDPESLIVLRCAQGTAAALFFPQVLSMVHTTLPGPERERALSLFGMVIGLAGVVGQVLTGVLLHANILGLTWHQVFLINIPVGLAAIIGVAVATLRKPPRKRRAARSELDVRGAALLAAGMLLCVFPITEGRVLGWPWWCFLLLGGSVPVLVLFWVWERRLAARGGQPLATPALWRLSGYRLGNAVLVTLLGANAAFFFVLVIQVQGPLRYSPLAAGLLLTPHAIAFGATSVLARKRTGAAVLVLGCALNVLGYALALVAALAGPNGIALIPALLVTGVGQGLIVAPLVGRILADVPEGHAGAASGVMETSIQLAVSFGITVIGLVYFAGHSPKAAYTVSLAVIVGLAVTALALVVALLRAPSAERTTTR</sequence>
<keyword evidence="2 5" id="KW-0812">Transmembrane</keyword>
<proteinExistence type="predicted"/>
<feature type="transmembrane region" description="Helical" evidence="5">
    <location>
        <begin position="166"/>
        <end position="186"/>
    </location>
</feature>
<dbReference type="RefSeq" id="WP_208115698.1">
    <property type="nucleotide sequence ID" value="NZ_SNXZ01000003.1"/>
</dbReference>
<evidence type="ECO:0000256" key="4">
    <source>
        <dbReference type="ARBA" id="ARBA00023136"/>
    </source>
</evidence>
<feature type="transmembrane region" description="Helical" evidence="5">
    <location>
        <begin position="332"/>
        <end position="354"/>
    </location>
</feature>
<dbReference type="PROSITE" id="PS50850">
    <property type="entry name" value="MFS"/>
    <property type="match status" value="1"/>
</dbReference>
<evidence type="ECO:0000256" key="1">
    <source>
        <dbReference type="ARBA" id="ARBA00004651"/>
    </source>
</evidence>
<feature type="transmembrane region" description="Helical" evidence="5">
    <location>
        <begin position="276"/>
        <end position="296"/>
    </location>
</feature>
<dbReference type="GO" id="GO:0005886">
    <property type="term" value="C:plasma membrane"/>
    <property type="evidence" value="ECO:0007669"/>
    <property type="project" value="UniProtKB-SubCell"/>
</dbReference>
<name>A0A4R6SF99_LABRH</name>
<evidence type="ECO:0000259" key="6">
    <source>
        <dbReference type="PROSITE" id="PS50850"/>
    </source>
</evidence>
<keyword evidence="4 5" id="KW-0472">Membrane</keyword>
<dbReference type="Pfam" id="PF07690">
    <property type="entry name" value="MFS_1"/>
    <property type="match status" value="1"/>
</dbReference>
<gene>
    <name evidence="7" type="ORF">EV186_103732</name>
</gene>
<feature type="transmembrane region" description="Helical" evidence="5">
    <location>
        <begin position="302"/>
        <end position="325"/>
    </location>
</feature>
<dbReference type="CDD" id="cd17321">
    <property type="entry name" value="MFS_MMR_MDR_like"/>
    <property type="match status" value="1"/>
</dbReference>
<feature type="transmembrane region" description="Helical" evidence="5">
    <location>
        <begin position="426"/>
        <end position="450"/>
    </location>
</feature>
<dbReference type="SUPFAM" id="SSF103473">
    <property type="entry name" value="MFS general substrate transporter"/>
    <property type="match status" value="1"/>
</dbReference>
<dbReference type="PANTHER" id="PTHR42718:SF39">
    <property type="entry name" value="ACTINORHODIN TRANSPORTER-RELATED"/>
    <property type="match status" value="1"/>
</dbReference>
<dbReference type="Gene3D" id="1.20.1720.10">
    <property type="entry name" value="Multidrug resistance protein D"/>
    <property type="match status" value="1"/>
</dbReference>
<organism evidence="7 8">
    <name type="scientific">Labedaea rhizosphaerae</name>
    <dbReference type="NCBI Taxonomy" id="598644"/>
    <lineage>
        <taxon>Bacteria</taxon>
        <taxon>Bacillati</taxon>
        <taxon>Actinomycetota</taxon>
        <taxon>Actinomycetes</taxon>
        <taxon>Pseudonocardiales</taxon>
        <taxon>Pseudonocardiaceae</taxon>
        <taxon>Labedaea</taxon>
    </lineage>
</organism>
<evidence type="ECO:0000313" key="7">
    <source>
        <dbReference type="EMBL" id="TDP97766.1"/>
    </source>
</evidence>
<feature type="transmembrane region" description="Helical" evidence="5">
    <location>
        <begin position="43"/>
        <end position="61"/>
    </location>
</feature>
<feature type="transmembrane region" description="Helical" evidence="5">
    <location>
        <begin position="73"/>
        <end position="92"/>
    </location>
</feature>
<feature type="transmembrane region" description="Helical" evidence="5">
    <location>
        <begin position="98"/>
        <end position="119"/>
    </location>
</feature>
<feature type="transmembrane region" description="Helical" evidence="5">
    <location>
        <begin position="360"/>
        <end position="381"/>
    </location>
</feature>
<feature type="transmembrane region" description="Helical" evidence="5">
    <location>
        <begin position="226"/>
        <end position="248"/>
    </location>
</feature>
<comment type="caution">
    <text evidence="7">The sequence shown here is derived from an EMBL/GenBank/DDBJ whole genome shotgun (WGS) entry which is preliminary data.</text>
</comment>
<feature type="transmembrane region" description="Helical" evidence="5">
    <location>
        <begin position="202"/>
        <end position="220"/>
    </location>
</feature>
<accession>A0A4R6SF99</accession>
<dbReference type="InterPro" id="IPR011701">
    <property type="entry name" value="MFS"/>
</dbReference>
<feature type="transmembrane region" description="Helical" evidence="5">
    <location>
        <begin position="402"/>
        <end position="420"/>
    </location>
</feature>
<dbReference type="GO" id="GO:0022857">
    <property type="term" value="F:transmembrane transporter activity"/>
    <property type="evidence" value="ECO:0007669"/>
    <property type="project" value="InterPro"/>
</dbReference>
<dbReference type="EMBL" id="SNXZ01000003">
    <property type="protein sequence ID" value="TDP97766.1"/>
    <property type="molecule type" value="Genomic_DNA"/>
</dbReference>
<keyword evidence="8" id="KW-1185">Reference proteome</keyword>
<dbReference type="PANTHER" id="PTHR42718">
    <property type="entry name" value="MAJOR FACILITATOR SUPERFAMILY MULTIDRUG TRANSPORTER MFSC"/>
    <property type="match status" value="1"/>
</dbReference>
<evidence type="ECO:0000256" key="3">
    <source>
        <dbReference type="ARBA" id="ARBA00022989"/>
    </source>
</evidence>
<comment type="subcellular location">
    <subcellularLocation>
        <location evidence="1">Cell membrane</location>
        <topology evidence="1">Multi-pass membrane protein</topology>
    </subcellularLocation>
</comment>
<evidence type="ECO:0000256" key="5">
    <source>
        <dbReference type="SAM" id="Phobius"/>
    </source>
</evidence>
<keyword evidence="3 5" id="KW-1133">Transmembrane helix</keyword>